<dbReference type="InterPro" id="IPR001296">
    <property type="entry name" value="Glyco_trans_1"/>
</dbReference>
<dbReference type="Proteomes" id="UP001181046">
    <property type="component" value="Unassembled WGS sequence"/>
</dbReference>
<dbReference type="Pfam" id="PF00534">
    <property type="entry name" value="Glycos_transf_1"/>
    <property type="match status" value="1"/>
</dbReference>
<evidence type="ECO:0000259" key="2">
    <source>
        <dbReference type="Pfam" id="PF13439"/>
    </source>
</evidence>
<dbReference type="PANTHER" id="PTHR12526">
    <property type="entry name" value="GLYCOSYLTRANSFERASE"/>
    <property type="match status" value="1"/>
</dbReference>
<feature type="domain" description="Glycosyltransferase subfamily 4-like N-terminal" evidence="2">
    <location>
        <begin position="45"/>
        <end position="187"/>
    </location>
</feature>
<dbReference type="CDD" id="cd03801">
    <property type="entry name" value="GT4_PimA-like"/>
    <property type="match status" value="1"/>
</dbReference>
<evidence type="ECO:0000313" key="4">
    <source>
        <dbReference type="Proteomes" id="UP001181046"/>
    </source>
</evidence>
<evidence type="ECO:0000259" key="1">
    <source>
        <dbReference type="Pfam" id="PF00534"/>
    </source>
</evidence>
<protein>
    <submittedName>
        <fullName evidence="3">Glycosyltransferase family 4 protein</fullName>
    </submittedName>
</protein>
<sequence length="381" mass="43793">MRVLYIMNNVDKGGAALAFKDMIDEVLDNHPKITPVILLAKKNALAEYFTRKSVEVYVINFNNFLTTGRQPKIFWKAALLSRYLLSKSSFFKTVESQLKLETIDLIHSNLNRFDIGAHLSKRYSIPHVWHIREHGDDFKLQNLLLEDEIEHMNSFNSHFVAISQSVLNEWKDKGVKNISLVYDGIQTTNYPSKGTRSDKIKILFLGGITKMKGQDRFLKIISSLPQEILAKIQIDFIGSGANGYTKFLKMKYRHLAEIFTFHPYSEKALEQIREYDIGVNASFREGFGRVTAEYLEQGLFVVGADTGASPEIITDSKLGWLIDFSDEPKANAKKLQKILVEERYKTDQEYRADYTKANFSIKRHVNQVVALYKEITVQPYD</sequence>
<dbReference type="InterPro" id="IPR028098">
    <property type="entry name" value="Glyco_trans_4-like_N"/>
</dbReference>
<dbReference type="EMBL" id="JARQAJ010000001">
    <property type="protein sequence ID" value="MDT2758643.1"/>
    <property type="molecule type" value="Genomic_DNA"/>
</dbReference>
<accession>A0ABU3F7J2</accession>
<evidence type="ECO:0000313" key="3">
    <source>
        <dbReference type="EMBL" id="MDT2758643.1"/>
    </source>
</evidence>
<dbReference type="Pfam" id="PF13439">
    <property type="entry name" value="Glyco_transf_4"/>
    <property type="match status" value="1"/>
</dbReference>
<comment type="caution">
    <text evidence="3">The sequence shown here is derived from an EMBL/GenBank/DDBJ whole genome shotgun (WGS) entry which is preliminary data.</text>
</comment>
<dbReference type="Gene3D" id="3.40.50.2000">
    <property type="entry name" value="Glycogen Phosphorylase B"/>
    <property type="match status" value="2"/>
</dbReference>
<name>A0ABU3F7J2_9ENTE</name>
<dbReference type="RefSeq" id="WP_311829373.1">
    <property type="nucleotide sequence ID" value="NZ_JARQAJ010000001.1"/>
</dbReference>
<dbReference type="SUPFAM" id="SSF53756">
    <property type="entry name" value="UDP-Glycosyltransferase/glycogen phosphorylase"/>
    <property type="match status" value="1"/>
</dbReference>
<proteinExistence type="predicted"/>
<dbReference type="PANTHER" id="PTHR12526:SF627">
    <property type="entry name" value="D-RHAMNOSYLTRANSFERASE WBPZ"/>
    <property type="match status" value="1"/>
</dbReference>
<gene>
    <name evidence="3" type="ORF">P7H27_02455</name>
</gene>
<keyword evidence="4" id="KW-1185">Reference proteome</keyword>
<reference evidence="3" key="1">
    <citation type="submission" date="2023-03" db="EMBL/GenBank/DDBJ databases">
        <authorList>
            <person name="Shen W."/>
            <person name="Cai J."/>
        </authorList>
    </citation>
    <scope>NUCLEOTIDE SEQUENCE</scope>
    <source>
        <strain evidence="3">P66-3</strain>
    </source>
</reference>
<organism evidence="3 4">
    <name type="scientific">Enterococcus xiangfangensis</name>
    <dbReference type="NCBI Taxonomy" id="1296537"/>
    <lineage>
        <taxon>Bacteria</taxon>
        <taxon>Bacillati</taxon>
        <taxon>Bacillota</taxon>
        <taxon>Bacilli</taxon>
        <taxon>Lactobacillales</taxon>
        <taxon>Enterococcaceae</taxon>
        <taxon>Enterococcus</taxon>
    </lineage>
</organism>
<feature type="domain" description="Glycosyl transferase family 1" evidence="1">
    <location>
        <begin position="192"/>
        <end position="348"/>
    </location>
</feature>